<evidence type="ECO:0000313" key="2">
    <source>
        <dbReference type="EMBL" id="KAJ5106098.1"/>
    </source>
</evidence>
<evidence type="ECO:0000313" key="3">
    <source>
        <dbReference type="Proteomes" id="UP001141434"/>
    </source>
</evidence>
<comment type="caution">
    <text evidence="2">The sequence shown here is derived from an EMBL/GenBank/DDBJ whole genome shotgun (WGS) entry which is preliminary data.</text>
</comment>
<reference evidence="2" key="2">
    <citation type="journal article" date="2023" name="IMA Fungus">
        <title>Comparative genomic study of the Penicillium genus elucidates a diverse pangenome and 15 lateral gene transfer events.</title>
        <authorList>
            <person name="Petersen C."/>
            <person name="Sorensen T."/>
            <person name="Nielsen M.R."/>
            <person name="Sondergaard T.E."/>
            <person name="Sorensen J.L."/>
            <person name="Fitzpatrick D.A."/>
            <person name="Frisvad J.C."/>
            <person name="Nielsen K.L."/>
        </authorList>
    </citation>
    <scope>NUCLEOTIDE SEQUENCE</scope>
    <source>
        <strain evidence="2">IBT 34128</strain>
    </source>
</reference>
<organism evidence="2 3">
    <name type="scientific">Penicillium alfredii</name>
    <dbReference type="NCBI Taxonomy" id="1506179"/>
    <lineage>
        <taxon>Eukaryota</taxon>
        <taxon>Fungi</taxon>
        <taxon>Dikarya</taxon>
        <taxon>Ascomycota</taxon>
        <taxon>Pezizomycotina</taxon>
        <taxon>Eurotiomycetes</taxon>
        <taxon>Eurotiomycetidae</taxon>
        <taxon>Eurotiales</taxon>
        <taxon>Aspergillaceae</taxon>
        <taxon>Penicillium</taxon>
    </lineage>
</organism>
<dbReference type="GeneID" id="81393195"/>
<reference evidence="2" key="1">
    <citation type="submission" date="2022-11" db="EMBL/GenBank/DDBJ databases">
        <authorList>
            <person name="Petersen C."/>
        </authorList>
    </citation>
    <scope>NUCLEOTIDE SEQUENCE</scope>
    <source>
        <strain evidence="2">IBT 34128</strain>
    </source>
</reference>
<dbReference type="EMBL" id="JAPMSZ010000004">
    <property type="protein sequence ID" value="KAJ5106098.1"/>
    <property type="molecule type" value="Genomic_DNA"/>
</dbReference>
<name>A0A9W9FTI5_9EURO</name>
<dbReference type="OrthoDB" id="3050608at2759"/>
<feature type="compositionally biased region" description="Basic and acidic residues" evidence="1">
    <location>
        <begin position="67"/>
        <end position="90"/>
    </location>
</feature>
<proteinExistence type="predicted"/>
<dbReference type="RefSeq" id="XP_056515094.1">
    <property type="nucleotide sequence ID" value="XM_056654027.1"/>
</dbReference>
<sequence>MDKLSGLASKLGGNKESGSGSKPDAGKEDYLDKGEVFHGSWSGVFRTDISYTGLDAIESKLSGGKIDPQKMRSTNEKITDAGREQFEKATGKNLPDKFSN</sequence>
<dbReference type="Proteomes" id="UP001141434">
    <property type="component" value="Unassembled WGS sequence"/>
</dbReference>
<keyword evidence="3" id="KW-1185">Reference proteome</keyword>
<accession>A0A9W9FTI5</accession>
<evidence type="ECO:0000256" key="1">
    <source>
        <dbReference type="SAM" id="MobiDB-lite"/>
    </source>
</evidence>
<feature type="region of interest" description="Disordered" evidence="1">
    <location>
        <begin position="63"/>
        <end position="100"/>
    </location>
</feature>
<dbReference type="AlphaFoldDB" id="A0A9W9FTI5"/>
<feature type="region of interest" description="Disordered" evidence="1">
    <location>
        <begin position="1"/>
        <end position="30"/>
    </location>
</feature>
<protein>
    <submittedName>
        <fullName evidence="2">Uncharacterized protein</fullName>
    </submittedName>
</protein>
<gene>
    <name evidence="2" type="ORF">NUU61_003445</name>
</gene>